<evidence type="ECO:0000256" key="5">
    <source>
        <dbReference type="ARBA" id="ARBA00023242"/>
    </source>
</evidence>
<dbReference type="PROSITE" id="PS50039">
    <property type="entry name" value="FORK_HEAD_3"/>
    <property type="match status" value="1"/>
</dbReference>
<feature type="compositionally biased region" description="Basic and acidic residues" evidence="7">
    <location>
        <begin position="201"/>
        <end position="220"/>
    </location>
</feature>
<evidence type="ECO:0000313" key="10">
    <source>
        <dbReference type="Proteomes" id="UP000094527"/>
    </source>
</evidence>
<feature type="compositionally biased region" description="Acidic residues" evidence="7">
    <location>
        <begin position="596"/>
        <end position="605"/>
    </location>
</feature>
<dbReference type="EMBL" id="LJIJ01000394">
    <property type="protein sequence ID" value="ODM97933.1"/>
    <property type="molecule type" value="Genomic_DNA"/>
</dbReference>
<feature type="DNA-binding region" description="Fork-head" evidence="6">
    <location>
        <begin position="469"/>
        <end position="564"/>
    </location>
</feature>
<feature type="region of interest" description="Disordered" evidence="7">
    <location>
        <begin position="439"/>
        <end position="466"/>
    </location>
</feature>
<evidence type="ECO:0000256" key="7">
    <source>
        <dbReference type="SAM" id="MobiDB-lite"/>
    </source>
</evidence>
<dbReference type="SUPFAM" id="SSF46785">
    <property type="entry name" value="Winged helix' DNA-binding domain"/>
    <property type="match status" value="1"/>
</dbReference>
<keyword evidence="5 6" id="KW-0539">Nucleus</keyword>
<dbReference type="Proteomes" id="UP000094527">
    <property type="component" value="Unassembled WGS sequence"/>
</dbReference>
<sequence length="618" mass="68134">MDWNNVFGMEEGEGGRSAGGNFYVHSHQPGAVAVVSDDGVDVIPIDQSNVVLRSVEEMNAEHGGLEVIEILEGQPMPMDIGEEMSISTTEQERIVGEGESQSNPEGVEATVKQEELEDEDEEVSIDVVPDDEDENVSEQARVVQGDVSEQGNENVPEIPEDQDNIETVDTQLLQEGDTVQVDSVVLKEESIETVQTEEENEVKLVDNKQPADESPRKDSQTEEPSLVTCDMTAEVEEKPSISNMDVDNVELLAPKVKEHLENNTEFMEKNSTVPPVVLDATTGQTVAVLDAANYKPRFVSREKLRRKHPRYAGLSFREIVNQAVVEDKILPDFNEQVLPRKIVDRLRVSGHSIHKPSNAACVVDPSSVIPASIGSTGSSSIGSETDPECLATDEEESESELMQGSVAAWIIPDSIASRTPSPVEPDFDEPQFITTQVGSHTIVEGPPTKKRKQKHHEPQPHTDGKIYPKPAFSYSCLIAMALKNSKTGSLPVSEIYKFMCDHFPYFKSAPSGWKNSVRHNLSLNKCFEKIEKPGNGARKGCLWALNPAKIHKMDEEVQKWSRKDPLAIRKAMSDPENLELIEKGELKRDYSGAGASDDDEDEDFSEPATPLTPAQVCL</sequence>
<evidence type="ECO:0000259" key="8">
    <source>
        <dbReference type="PROSITE" id="PS50039"/>
    </source>
</evidence>
<dbReference type="CDD" id="cd20030">
    <property type="entry name" value="FH_FOXN1-like"/>
    <property type="match status" value="1"/>
</dbReference>
<dbReference type="PRINTS" id="PR00053">
    <property type="entry name" value="FORKHEAD"/>
</dbReference>
<feature type="region of interest" description="Disordered" evidence="7">
    <location>
        <begin position="192"/>
        <end position="226"/>
    </location>
</feature>
<evidence type="ECO:0000256" key="6">
    <source>
        <dbReference type="PROSITE-ProRule" id="PRU00089"/>
    </source>
</evidence>
<name>A0A1D2MY02_ORCCI</name>
<dbReference type="SMART" id="SM00339">
    <property type="entry name" value="FH"/>
    <property type="match status" value="1"/>
</dbReference>
<feature type="domain" description="Fork-head" evidence="8">
    <location>
        <begin position="469"/>
        <end position="564"/>
    </location>
</feature>
<dbReference type="STRING" id="48709.A0A1D2MY02"/>
<feature type="region of interest" description="Disordered" evidence="7">
    <location>
        <begin position="579"/>
        <end position="618"/>
    </location>
</feature>
<evidence type="ECO:0000256" key="1">
    <source>
        <dbReference type="ARBA" id="ARBA00022473"/>
    </source>
</evidence>
<keyword evidence="10" id="KW-1185">Reference proteome</keyword>
<dbReference type="PANTHER" id="PTHR46721:SF3">
    <property type="entry name" value="FORKHEAD BOX N1"/>
    <property type="match status" value="1"/>
</dbReference>
<dbReference type="InterPro" id="IPR049624">
    <property type="entry name" value="FOXN1_4"/>
</dbReference>
<dbReference type="OrthoDB" id="10070006at2759"/>
<evidence type="ECO:0000313" key="9">
    <source>
        <dbReference type="EMBL" id="ODM97933.1"/>
    </source>
</evidence>
<evidence type="ECO:0000256" key="2">
    <source>
        <dbReference type="ARBA" id="ARBA00023015"/>
    </source>
</evidence>
<dbReference type="GO" id="GO:0005634">
    <property type="term" value="C:nucleus"/>
    <property type="evidence" value="ECO:0007669"/>
    <property type="project" value="UniProtKB-SubCell"/>
</dbReference>
<feature type="compositionally biased region" description="Basic and acidic residues" evidence="7">
    <location>
        <begin position="456"/>
        <end position="466"/>
    </location>
</feature>
<evidence type="ECO:0000256" key="4">
    <source>
        <dbReference type="ARBA" id="ARBA00023163"/>
    </source>
</evidence>
<dbReference type="InterPro" id="IPR001766">
    <property type="entry name" value="Fork_head_dom"/>
</dbReference>
<keyword evidence="3 6" id="KW-0238">DNA-binding</keyword>
<dbReference type="GO" id="GO:0000981">
    <property type="term" value="F:DNA-binding transcription factor activity, RNA polymerase II-specific"/>
    <property type="evidence" value="ECO:0007669"/>
    <property type="project" value="TreeGrafter"/>
</dbReference>
<keyword evidence="4" id="KW-0804">Transcription</keyword>
<reference evidence="9 10" key="1">
    <citation type="journal article" date="2016" name="Genome Biol. Evol.">
        <title>Gene Family Evolution Reflects Adaptation to Soil Environmental Stressors in the Genome of the Collembolan Orchesella cincta.</title>
        <authorList>
            <person name="Faddeeva-Vakhrusheva A."/>
            <person name="Derks M.F."/>
            <person name="Anvar S.Y."/>
            <person name="Agamennone V."/>
            <person name="Suring W."/>
            <person name="Smit S."/>
            <person name="van Straalen N.M."/>
            <person name="Roelofs D."/>
        </authorList>
    </citation>
    <scope>NUCLEOTIDE SEQUENCE [LARGE SCALE GENOMIC DNA]</scope>
    <source>
        <tissue evidence="9">Mixed pool</tissue>
    </source>
</reference>
<organism evidence="9 10">
    <name type="scientific">Orchesella cincta</name>
    <name type="common">Springtail</name>
    <name type="synonym">Podura cincta</name>
    <dbReference type="NCBI Taxonomy" id="48709"/>
    <lineage>
        <taxon>Eukaryota</taxon>
        <taxon>Metazoa</taxon>
        <taxon>Ecdysozoa</taxon>
        <taxon>Arthropoda</taxon>
        <taxon>Hexapoda</taxon>
        <taxon>Collembola</taxon>
        <taxon>Entomobryomorpha</taxon>
        <taxon>Entomobryoidea</taxon>
        <taxon>Orchesellidae</taxon>
        <taxon>Orchesellinae</taxon>
        <taxon>Orchesella</taxon>
    </lineage>
</organism>
<dbReference type="Pfam" id="PF00250">
    <property type="entry name" value="Forkhead"/>
    <property type="match status" value="1"/>
</dbReference>
<dbReference type="PROSITE" id="PS00658">
    <property type="entry name" value="FORK_HEAD_2"/>
    <property type="match status" value="1"/>
</dbReference>
<feature type="compositionally biased region" description="Basic and acidic residues" evidence="7">
    <location>
        <begin position="580"/>
        <end position="590"/>
    </location>
</feature>
<dbReference type="InterPro" id="IPR036390">
    <property type="entry name" value="WH_DNA-bd_sf"/>
</dbReference>
<evidence type="ECO:0000256" key="3">
    <source>
        <dbReference type="ARBA" id="ARBA00023125"/>
    </source>
</evidence>
<keyword evidence="2" id="KW-0805">Transcription regulation</keyword>
<dbReference type="InterPro" id="IPR036388">
    <property type="entry name" value="WH-like_DNA-bd_sf"/>
</dbReference>
<dbReference type="PANTHER" id="PTHR46721">
    <property type="entry name" value="FORKHEAD BOX PROTEIN N1"/>
    <property type="match status" value="1"/>
</dbReference>
<feature type="region of interest" description="Disordered" evidence="7">
    <location>
        <begin position="96"/>
        <end position="123"/>
    </location>
</feature>
<dbReference type="AlphaFoldDB" id="A0A1D2MY02"/>
<dbReference type="Gene3D" id="1.10.10.10">
    <property type="entry name" value="Winged helix-like DNA-binding domain superfamily/Winged helix DNA-binding domain"/>
    <property type="match status" value="1"/>
</dbReference>
<dbReference type="InterPro" id="IPR030456">
    <property type="entry name" value="TF_fork_head_CS_2"/>
</dbReference>
<comment type="subcellular location">
    <subcellularLocation>
        <location evidence="6">Nucleus</location>
    </subcellularLocation>
</comment>
<accession>A0A1D2MY02</accession>
<comment type="caution">
    <text evidence="9">The sequence shown here is derived from an EMBL/GenBank/DDBJ whole genome shotgun (WGS) entry which is preliminary data.</text>
</comment>
<dbReference type="GO" id="GO:0000976">
    <property type="term" value="F:transcription cis-regulatory region binding"/>
    <property type="evidence" value="ECO:0007669"/>
    <property type="project" value="TreeGrafter"/>
</dbReference>
<gene>
    <name evidence="9" type="ORF">Ocin01_08741</name>
</gene>
<keyword evidence="1" id="KW-0217">Developmental protein</keyword>
<protein>
    <submittedName>
        <fullName evidence="9">Forkhead box protein N1</fullName>
    </submittedName>
</protein>
<proteinExistence type="predicted"/>